<evidence type="ECO:0000259" key="1">
    <source>
        <dbReference type="Pfam" id="PF19587"/>
    </source>
</evidence>
<dbReference type="AlphaFoldDB" id="A0A1A9RL74"/>
<dbReference type="OrthoDB" id="1843260at2"/>
<dbReference type="CDD" id="cd02440">
    <property type="entry name" value="AdoMet_MTases"/>
    <property type="match status" value="1"/>
</dbReference>
<name>A0A1A9RL74_EIKCO</name>
<dbReference type="GO" id="GO:0008168">
    <property type="term" value="F:methyltransferase activity"/>
    <property type="evidence" value="ECO:0007669"/>
    <property type="project" value="UniProtKB-KW"/>
</dbReference>
<evidence type="ECO:0000313" key="2">
    <source>
        <dbReference type="EMBL" id="OAM19808.1"/>
    </source>
</evidence>
<dbReference type="InterPro" id="IPR029063">
    <property type="entry name" value="SAM-dependent_MTases_sf"/>
</dbReference>
<dbReference type="Gene3D" id="3.40.50.150">
    <property type="entry name" value="Vaccinia Virus protein VP39"/>
    <property type="match status" value="1"/>
</dbReference>
<organism evidence="2 3">
    <name type="scientific">Eikenella corrodens</name>
    <dbReference type="NCBI Taxonomy" id="539"/>
    <lineage>
        <taxon>Bacteria</taxon>
        <taxon>Pseudomonadati</taxon>
        <taxon>Pseudomonadota</taxon>
        <taxon>Betaproteobacteria</taxon>
        <taxon>Neisseriales</taxon>
        <taxon>Neisseriaceae</taxon>
        <taxon>Eikenella</taxon>
    </lineage>
</organism>
<keyword evidence="2" id="KW-0489">Methyltransferase</keyword>
<dbReference type="InterPro" id="IPR046076">
    <property type="entry name" value="DUF6094"/>
</dbReference>
<dbReference type="EMBL" id="LXSG01000028">
    <property type="protein sequence ID" value="OAM19808.1"/>
    <property type="molecule type" value="Genomic_DNA"/>
</dbReference>
<sequence>MSQNHLMHPRVANNHADNGYFPTDDATLAGIAARLDIGGGDIRIFDPCCGTGAALAKLSEHLSACGSLCRSFGVELDAERAADASAVLGHVVRADIENCLLQPKTVGLLFLNPPYGYANRDQLSSESGRRLEQVFLDRTMHVLQEGGILVLIVPVQSLSESFTREIASRFTELRMYHAAVDTYKQVVIFGIKPRLRADIGRSLAKRQQAVLMQPENALPIREAAADCCYEVPPSPEKPFRPISFKVEAAGLAGELAALGSQTLWPHFGQWFAEALSPDKRRPLCALGQWHAALALAAGQVSGIVTAADGRRLLVKGSTYKTKVTTAEEQHGDDGNITVTTTALDRFVPSIRAIDLTIGSDGFGDVLTIK</sequence>
<reference evidence="3" key="1">
    <citation type="submission" date="2016-05" db="EMBL/GenBank/DDBJ databases">
        <title>Draft genome of Corynebacterium afermentans subsp. afermentans LCDC 88199T.</title>
        <authorList>
            <person name="Bernier A.-M."/>
            <person name="Bernard K."/>
        </authorList>
    </citation>
    <scope>NUCLEOTIDE SEQUENCE [LARGE SCALE GENOMIC DNA]</scope>
    <source>
        <strain evidence="3">NML04-0072</strain>
    </source>
</reference>
<dbReference type="Pfam" id="PF19587">
    <property type="entry name" value="DUF6094"/>
    <property type="match status" value="1"/>
</dbReference>
<gene>
    <name evidence="2" type="ORF">A7P90_04905</name>
</gene>
<evidence type="ECO:0000313" key="3">
    <source>
        <dbReference type="Proteomes" id="UP000077589"/>
    </source>
</evidence>
<protein>
    <submittedName>
        <fullName evidence="2">DNA methylase</fullName>
    </submittedName>
</protein>
<accession>A0A1A9RL74</accession>
<dbReference type="PRINTS" id="PR00507">
    <property type="entry name" value="N12N6MTFRASE"/>
</dbReference>
<feature type="domain" description="DUF6094" evidence="1">
    <location>
        <begin position="14"/>
        <end position="194"/>
    </location>
</feature>
<proteinExistence type="predicted"/>
<comment type="caution">
    <text evidence="2">The sequence shown here is derived from an EMBL/GenBank/DDBJ whole genome shotgun (WGS) entry which is preliminary data.</text>
</comment>
<keyword evidence="2" id="KW-0808">Transferase</keyword>
<dbReference type="GO" id="GO:0032259">
    <property type="term" value="P:methylation"/>
    <property type="evidence" value="ECO:0007669"/>
    <property type="project" value="UniProtKB-KW"/>
</dbReference>
<dbReference type="SUPFAM" id="SSF53335">
    <property type="entry name" value="S-adenosyl-L-methionine-dependent methyltransferases"/>
    <property type="match status" value="1"/>
</dbReference>
<dbReference type="Proteomes" id="UP000077589">
    <property type="component" value="Unassembled WGS sequence"/>
</dbReference>
<dbReference type="RefSeq" id="WP_064087642.1">
    <property type="nucleotide sequence ID" value="NZ_LXSG01000028.1"/>
</dbReference>